<reference evidence="1 2" key="1">
    <citation type="submission" date="2022-10" db="EMBL/GenBank/DDBJ databases">
        <title>Complete genome sequence of Exiguobacterium profundum TSS-3 isolated from an extremely saline-alkaline spring located in Ixtapa, Chiapas-Mexico.</title>
        <authorList>
            <person name="Rincon-Rosales R."/>
            <person name="Rogel M.A."/>
            <person name="Rincon-Molina C.I."/>
            <person name="Guerrero G."/>
            <person name="Manzano-Gomez L.A."/>
            <person name="Lopez-Lopez A."/>
            <person name="Rincon Molina F.A."/>
            <person name="Martinez-Romero E."/>
        </authorList>
    </citation>
    <scope>NUCLEOTIDE SEQUENCE [LARGE SCALE GENOMIC DNA]</scope>
    <source>
        <strain evidence="1 2">TSS-3</strain>
    </source>
</reference>
<evidence type="ECO:0000313" key="2">
    <source>
        <dbReference type="Proteomes" id="UP001219957"/>
    </source>
</evidence>
<name>A0ABY8B0Q7_9BACL</name>
<dbReference type="Proteomes" id="UP001219957">
    <property type="component" value="Chromosome"/>
</dbReference>
<accession>A0ABY8B0Q7</accession>
<gene>
    <name evidence="1" type="ORF">OE059_14480</name>
</gene>
<dbReference type="RefSeq" id="WP_214688958.1">
    <property type="nucleotide sequence ID" value="NZ_CP109617.1"/>
</dbReference>
<dbReference type="EMBL" id="CP109617">
    <property type="protein sequence ID" value="WED55203.1"/>
    <property type="molecule type" value="Genomic_DNA"/>
</dbReference>
<protein>
    <submittedName>
        <fullName evidence="1">Uncharacterized protein</fullName>
    </submittedName>
</protein>
<organism evidence="1 2">
    <name type="scientific">Exiguobacterium profundum</name>
    <dbReference type="NCBI Taxonomy" id="307643"/>
    <lineage>
        <taxon>Bacteria</taxon>
        <taxon>Bacillati</taxon>
        <taxon>Bacillota</taxon>
        <taxon>Bacilli</taxon>
        <taxon>Bacillales</taxon>
        <taxon>Bacillales Family XII. Incertae Sedis</taxon>
        <taxon>Exiguobacterium</taxon>
    </lineage>
</organism>
<sequence>MKRHRKWLSWFVILAFVLSLLPMKGNVAEATGGTQWCVSTNSDSTIYAGQNIPIGVVDFEFVAEGLKIVIDLNDGVTLADVPENIKIDFRLTSESLERGSPGAYEFKTKSLVDPTHLLIPYASLASYLGVNESVLKSDGFQFNVFLHLDTIVNGETETAYPGDPGTGNPWVRYVTLTVEDCTPPPEVDYGVYTIGFWKNIFNYEKVSFEYGSIVYIQGIAYDVSTLEGQKALSALMTSSPKSMTEEKRLIMQLTAAKINVLLNDPSFLNLELVYKDSGVSTGFTVGELLSGAEVALANKNIDQMKYYQKLLDQFNNGYFVNTLHD</sequence>
<proteinExistence type="predicted"/>
<evidence type="ECO:0000313" key="1">
    <source>
        <dbReference type="EMBL" id="WED55203.1"/>
    </source>
</evidence>
<keyword evidence="2" id="KW-1185">Reference proteome</keyword>